<sequence length="60" mass="6827">MWSTLLLLASLQPMSQNQLDIHKIYIVGLMLSEKQQENAEKTEQPMQQSSQASGYILYGI</sequence>
<evidence type="ECO:0000313" key="2">
    <source>
        <dbReference type="EMBL" id="OCT41596.1"/>
    </source>
</evidence>
<accession>U1GD51</accession>
<organism evidence="1 3">
    <name type="scientific">Cutibacterium granulosum DSM 20700</name>
    <dbReference type="NCBI Taxonomy" id="1160719"/>
    <lineage>
        <taxon>Bacteria</taxon>
        <taxon>Bacillati</taxon>
        <taxon>Actinomycetota</taxon>
        <taxon>Actinomycetes</taxon>
        <taxon>Propionibacteriales</taxon>
        <taxon>Propionibacteriaceae</taxon>
        <taxon>Cutibacterium</taxon>
    </lineage>
</organism>
<dbReference type="EMBL" id="AOSS01000363">
    <property type="protein sequence ID" value="ERF54934.1"/>
    <property type="molecule type" value="Genomic_DNA"/>
</dbReference>
<evidence type="ECO:0000313" key="4">
    <source>
        <dbReference type="Proteomes" id="UP000094467"/>
    </source>
</evidence>
<gene>
    <name evidence="1" type="ORF">H641_09853</name>
    <name evidence="2" type="ORF">L860_16020</name>
</gene>
<evidence type="ECO:0000313" key="3">
    <source>
        <dbReference type="Proteomes" id="UP000016307"/>
    </source>
</evidence>
<name>U1GD51_9ACTN</name>
<dbReference type="Proteomes" id="UP000016307">
    <property type="component" value="Unassembled WGS sequence"/>
</dbReference>
<dbReference type="AlphaFoldDB" id="U1GD51"/>
<comment type="caution">
    <text evidence="1">The sequence shown here is derived from an EMBL/GenBank/DDBJ whole genome shotgun (WGS) entry which is preliminary data.</text>
</comment>
<protein>
    <submittedName>
        <fullName evidence="1">Uncharacterized protein</fullName>
    </submittedName>
</protein>
<dbReference type="EMBL" id="JNBU01000168">
    <property type="protein sequence ID" value="OCT41596.1"/>
    <property type="molecule type" value="Genomic_DNA"/>
</dbReference>
<reference evidence="1 3" key="1">
    <citation type="journal article" date="2013" name="BMC Genomics">
        <title>Comparative genomics reveals distinct host-interacting traits of three major human-associated propionibacteria.</title>
        <authorList>
            <person name="Mak T.N."/>
            <person name="Schmid M."/>
            <person name="Brzuszkiewicz E."/>
            <person name="Zeng G."/>
            <person name="Meyer R."/>
            <person name="Sfanos K.S."/>
            <person name="Brinkmann V."/>
            <person name="Meyer T.F."/>
            <person name="Bruggemann H."/>
        </authorList>
    </citation>
    <scope>NUCLEOTIDE SEQUENCE [LARGE SCALE GENOMIC DNA]</scope>
    <source>
        <strain evidence="1 3">DSM 20700</strain>
    </source>
</reference>
<evidence type="ECO:0000313" key="1">
    <source>
        <dbReference type="EMBL" id="ERF54934.1"/>
    </source>
</evidence>
<proteinExistence type="predicted"/>
<keyword evidence="3" id="KW-1185">Reference proteome</keyword>
<reference evidence="2 4" key="2">
    <citation type="submission" date="2014-05" db="EMBL/GenBank/DDBJ databases">
        <authorList>
            <person name="Jahns A.C."/>
            <person name="Eilers H."/>
            <person name="Alexeyev O.A."/>
        </authorList>
    </citation>
    <scope>NUCLEOTIDE SEQUENCE [LARGE SCALE GENOMIC DNA]</scope>
    <source>
        <strain evidence="2 4">DSM 20700</strain>
    </source>
</reference>